<dbReference type="AlphaFoldDB" id="A0A8T0TRJ8"/>
<name>A0A8T0TRJ8_PANVG</name>
<dbReference type="InterPro" id="IPR004330">
    <property type="entry name" value="FAR1_DNA_bnd_dom"/>
</dbReference>
<dbReference type="EMBL" id="CM029043">
    <property type="protein sequence ID" value="KAG2611665.1"/>
    <property type="molecule type" value="Genomic_DNA"/>
</dbReference>
<proteinExistence type="predicted"/>
<protein>
    <recommendedName>
        <fullName evidence="1">FAR1 domain-containing protein</fullName>
    </recommendedName>
</protein>
<dbReference type="PANTHER" id="PTHR46328:SF34">
    <property type="entry name" value="PROTEIN FAR1-RELATED SEQUENCE 5-LIKE"/>
    <property type="match status" value="1"/>
</dbReference>
<keyword evidence="3" id="KW-1185">Reference proteome</keyword>
<gene>
    <name evidence="2" type="ORF">PVAP13_4KG106600</name>
</gene>
<organism evidence="2 3">
    <name type="scientific">Panicum virgatum</name>
    <name type="common">Blackwell switchgrass</name>
    <dbReference type="NCBI Taxonomy" id="38727"/>
    <lineage>
        <taxon>Eukaryota</taxon>
        <taxon>Viridiplantae</taxon>
        <taxon>Streptophyta</taxon>
        <taxon>Embryophyta</taxon>
        <taxon>Tracheophyta</taxon>
        <taxon>Spermatophyta</taxon>
        <taxon>Magnoliopsida</taxon>
        <taxon>Liliopsida</taxon>
        <taxon>Poales</taxon>
        <taxon>Poaceae</taxon>
        <taxon>PACMAD clade</taxon>
        <taxon>Panicoideae</taxon>
        <taxon>Panicodae</taxon>
        <taxon>Paniceae</taxon>
        <taxon>Panicinae</taxon>
        <taxon>Panicum</taxon>
        <taxon>Panicum sect. Hiantes</taxon>
    </lineage>
</organism>
<dbReference type="PANTHER" id="PTHR46328">
    <property type="entry name" value="FAR-RED IMPAIRED RESPONSIVE (FAR1) FAMILY PROTEIN-RELATED"/>
    <property type="match status" value="1"/>
</dbReference>
<feature type="domain" description="FAR1" evidence="1">
    <location>
        <begin position="23"/>
        <end position="110"/>
    </location>
</feature>
<dbReference type="Pfam" id="PF03101">
    <property type="entry name" value="FAR1"/>
    <property type="match status" value="1"/>
</dbReference>
<dbReference type="Proteomes" id="UP000823388">
    <property type="component" value="Chromosome 4K"/>
</dbReference>
<reference evidence="2" key="1">
    <citation type="submission" date="2020-05" db="EMBL/GenBank/DDBJ databases">
        <title>WGS assembly of Panicum virgatum.</title>
        <authorList>
            <person name="Lovell J.T."/>
            <person name="Jenkins J."/>
            <person name="Shu S."/>
            <person name="Juenger T.E."/>
            <person name="Schmutz J."/>
        </authorList>
    </citation>
    <scope>NUCLEOTIDE SEQUENCE</scope>
    <source>
        <strain evidence="2">AP13</strain>
    </source>
</reference>
<evidence type="ECO:0000313" key="2">
    <source>
        <dbReference type="EMBL" id="KAG2611665.1"/>
    </source>
</evidence>
<comment type="caution">
    <text evidence="2">The sequence shown here is derived from an EMBL/GenBank/DDBJ whole genome shotgun (WGS) entry which is preliminary data.</text>
</comment>
<evidence type="ECO:0000259" key="1">
    <source>
        <dbReference type="Pfam" id="PF03101"/>
    </source>
</evidence>
<sequence length="143" mass="16946">MAELEKGTPQVGLRFRNPDEAWKFWVEYGGRTGFDVRKRYTNASSYDGKVISCRFVCSNEDHRRKGQTNNVRKCFRAETRTDCKARISIVVRGVENYEVTNVVLEHNHFLHLPETRHLMASQRNERKMMVHNIQRKWRMMVAT</sequence>
<evidence type="ECO:0000313" key="3">
    <source>
        <dbReference type="Proteomes" id="UP000823388"/>
    </source>
</evidence>
<accession>A0A8T0TRJ8</accession>